<reference evidence="1 2" key="1">
    <citation type="journal article" date="2016" name="BMC Genomics">
        <title>Combined genomic and structural analyses of a cultured magnetotactic bacterium reveals its niche adaptation to a dynamic environment.</title>
        <authorList>
            <person name="Araujo A.C."/>
            <person name="Morillo V."/>
            <person name="Cypriano J."/>
            <person name="Teixeira L.C."/>
            <person name="Leao P."/>
            <person name="Lyra S."/>
            <person name="Almeida L.G."/>
            <person name="Bazylinski D.A."/>
            <person name="Vasconcellos A.T."/>
            <person name="Abreu F."/>
            <person name="Lins U."/>
        </authorList>
    </citation>
    <scope>NUCLEOTIDE SEQUENCE [LARGE SCALE GENOMIC DNA]</scope>
    <source>
        <strain evidence="1 2">IT-1</strain>
    </source>
</reference>
<evidence type="ECO:0008006" key="3">
    <source>
        <dbReference type="Google" id="ProtNLM"/>
    </source>
</evidence>
<keyword evidence="2" id="KW-1185">Reference proteome</keyword>
<dbReference type="EMBL" id="LVJN01000015">
    <property type="protein sequence ID" value="OSM07069.1"/>
    <property type="molecule type" value="Genomic_DNA"/>
</dbReference>
<comment type="caution">
    <text evidence="1">The sequence shown here is derived from an EMBL/GenBank/DDBJ whole genome shotgun (WGS) entry which is preliminary data.</text>
</comment>
<name>A0A1Y2K8Y1_9PROT</name>
<gene>
    <name evidence="1" type="ORF">MAIT1_00017</name>
</gene>
<dbReference type="Proteomes" id="UP000194003">
    <property type="component" value="Unassembled WGS sequence"/>
</dbReference>
<protein>
    <recommendedName>
        <fullName evidence="3">Cytochrome C</fullName>
    </recommendedName>
</protein>
<evidence type="ECO:0000313" key="2">
    <source>
        <dbReference type="Proteomes" id="UP000194003"/>
    </source>
</evidence>
<proteinExistence type="predicted"/>
<evidence type="ECO:0000313" key="1">
    <source>
        <dbReference type="EMBL" id="OSM07069.1"/>
    </source>
</evidence>
<sequence>MTTSERAQFLSEMRQMLISIQGVMQGIATEDRTAIIEAARYSGNRMARATPQSLRDKLPMEFKQLGAPTHMLFEEIVIRAETDDMADIAEVAAQALANCAACHAQFRAD</sequence>
<dbReference type="STRING" id="1434232.MAIT1_00017"/>
<dbReference type="GO" id="GO:0022900">
    <property type="term" value="P:electron transport chain"/>
    <property type="evidence" value="ECO:0007669"/>
    <property type="project" value="InterPro"/>
</dbReference>
<dbReference type="GO" id="GO:0005506">
    <property type="term" value="F:iron ion binding"/>
    <property type="evidence" value="ECO:0007669"/>
    <property type="project" value="InterPro"/>
</dbReference>
<organism evidence="1 2">
    <name type="scientific">Magnetofaba australis IT-1</name>
    <dbReference type="NCBI Taxonomy" id="1434232"/>
    <lineage>
        <taxon>Bacteria</taxon>
        <taxon>Pseudomonadati</taxon>
        <taxon>Pseudomonadota</taxon>
        <taxon>Magnetococcia</taxon>
        <taxon>Magnetococcales</taxon>
        <taxon>Magnetococcaceae</taxon>
        <taxon>Magnetofaba</taxon>
    </lineage>
</organism>
<dbReference type="SUPFAM" id="SSF47175">
    <property type="entry name" value="Cytochromes"/>
    <property type="match status" value="1"/>
</dbReference>
<dbReference type="InterPro" id="IPR010980">
    <property type="entry name" value="Cyt_c/b562"/>
</dbReference>
<dbReference type="GO" id="GO:0009055">
    <property type="term" value="F:electron transfer activity"/>
    <property type="evidence" value="ECO:0007669"/>
    <property type="project" value="InterPro"/>
</dbReference>
<dbReference type="GO" id="GO:0020037">
    <property type="term" value="F:heme binding"/>
    <property type="evidence" value="ECO:0007669"/>
    <property type="project" value="InterPro"/>
</dbReference>
<dbReference type="AlphaFoldDB" id="A0A1Y2K8Y1"/>
<accession>A0A1Y2K8Y1</accession>